<dbReference type="eggNOG" id="ENOG5031QDD">
    <property type="taxonomic scope" value="Bacteria"/>
</dbReference>
<evidence type="ECO:0000313" key="3">
    <source>
        <dbReference type="Proteomes" id="UP000002484"/>
    </source>
</evidence>
<evidence type="ECO:0000256" key="1">
    <source>
        <dbReference type="SAM" id="Phobius"/>
    </source>
</evidence>
<name>E3J782_PSEI1</name>
<protein>
    <submittedName>
        <fullName evidence="2">Uncharacterized protein</fullName>
    </submittedName>
</protein>
<sequence>MALSCYPPSFRERYGEEIRGLVQDTEVGPQTVLDLIGGAARAWSRAIVPAEGAERVRRRLQATVVTTWVCWCAGFLVTPAINRALLDPEPAHVPAGVLPLLNASLVAIAMSAVLIVIASVPVLRVFLVAARRGEWSIIRPLLVAALAVVLDLLGLAGLVAWRQTYPPIAQNPHFSGLFVGGLVVWTLGFVCALVAAGVGPALATTRAAPPARALRLPGLLALPVAALLTLATAASTAAVVLMLRTAHTEGVAAPGLIFVGLVLVTAIGASVGALTTASRGLRPALRASGALSS</sequence>
<dbReference type="Proteomes" id="UP000002484">
    <property type="component" value="Chromosome"/>
</dbReference>
<proteinExistence type="predicted"/>
<feature type="transmembrane region" description="Helical" evidence="1">
    <location>
        <begin position="141"/>
        <end position="161"/>
    </location>
</feature>
<dbReference type="HOGENOM" id="CLU_949148_0_0_11"/>
<keyword evidence="1" id="KW-0472">Membrane</keyword>
<feature type="transmembrane region" description="Helical" evidence="1">
    <location>
        <begin position="219"/>
        <end position="243"/>
    </location>
</feature>
<dbReference type="EMBL" id="CP002299">
    <property type="protein sequence ID" value="ADP84446.1"/>
    <property type="molecule type" value="Genomic_DNA"/>
</dbReference>
<evidence type="ECO:0000313" key="2">
    <source>
        <dbReference type="EMBL" id="ADP84446.1"/>
    </source>
</evidence>
<dbReference type="AlphaFoldDB" id="E3J782"/>
<feature type="transmembrane region" description="Helical" evidence="1">
    <location>
        <begin position="101"/>
        <end position="129"/>
    </location>
</feature>
<dbReference type="KEGG" id="fri:FraEuI1c_6467"/>
<keyword evidence="1" id="KW-1133">Transmembrane helix</keyword>
<gene>
    <name evidence="2" type="ordered locus">FraEuI1c_6467</name>
</gene>
<organism evidence="2 3">
    <name type="scientific">Pseudofrankia inefficax (strain DSM 45817 / CECT 9037 / DDB 130130 / EuI1c)</name>
    <name type="common">Frankia inefficax</name>
    <dbReference type="NCBI Taxonomy" id="298654"/>
    <lineage>
        <taxon>Bacteria</taxon>
        <taxon>Bacillati</taxon>
        <taxon>Actinomycetota</taxon>
        <taxon>Actinomycetes</taxon>
        <taxon>Frankiales</taxon>
        <taxon>Frankiaceae</taxon>
        <taxon>Pseudofrankia</taxon>
    </lineage>
</organism>
<accession>E3J782</accession>
<feature type="transmembrane region" description="Helical" evidence="1">
    <location>
        <begin position="173"/>
        <end position="198"/>
    </location>
</feature>
<dbReference type="STRING" id="298654.FraEuI1c_6467"/>
<feature type="transmembrane region" description="Helical" evidence="1">
    <location>
        <begin position="255"/>
        <end position="277"/>
    </location>
</feature>
<feature type="transmembrane region" description="Helical" evidence="1">
    <location>
        <begin position="62"/>
        <end position="81"/>
    </location>
</feature>
<keyword evidence="3" id="KW-1185">Reference proteome</keyword>
<reference evidence="2 3" key="1">
    <citation type="submission" date="2010-10" db="EMBL/GenBank/DDBJ databases">
        <title>Complete sequence of Frankia sp. EuI1c.</title>
        <authorList>
            <consortium name="US DOE Joint Genome Institute"/>
            <person name="Lucas S."/>
            <person name="Copeland A."/>
            <person name="Lapidus A."/>
            <person name="Cheng J.-F."/>
            <person name="Bruce D."/>
            <person name="Goodwin L."/>
            <person name="Pitluck S."/>
            <person name="Chertkov O."/>
            <person name="Detter J.C."/>
            <person name="Han C."/>
            <person name="Tapia R."/>
            <person name="Land M."/>
            <person name="Hauser L."/>
            <person name="Jeffries C."/>
            <person name="Kyrpides N."/>
            <person name="Ivanova N."/>
            <person name="Mikhailova N."/>
            <person name="Beauchemin N."/>
            <person name="Sen A."/>
            <person name="Sur S.A."/>
            <person name="Gtari M."/>
            <person name="Wall L."/>
            <person name="Tisa L."/>
            <person name="Woyke T."/>
        </authorList>
    </citation>
    <scope>NUCLEOTIDE SEQUENCE [LARGE SCALE GENOMIC DNA]</scope>
    <source>
        <strain evidence="3">DSM 45817 / CECT 9037 / EuI1c</strain>
    </source>
</reference>
<dbReference type="InParanoid" id="E3J782"/>
<keyword evidence="1" id="KW-0812">Transmembrane</keyword>